<name>A0A1H6BWB6_9RHOB</name>
<organism evidence="3 4">
    <name type="scientific">Thalassococcus halodurans</name>
    <dbReference type="NCBI Taxonomy" id="373675"/>
    <lineage>
        <taxon>Bacteria</taxon>
        <taxon>Pseudomonadati</taxon>
        <taxon>Pseudomonadota</taxon>
        <taxon>Alphaproteobacteria</taxon>
        <taxon>Rhodobacterales</taxon>
        <taxon>Roseobacteraceae</taxon>
        <taxon>Thalassococcus</taxon>
    </lineage>
</organism>
<feature type="region of interest" description="Disordered" evidence="1">
    <location>
        <begin position="68"/>
        <end position="126"/>
    </location>
</feature>
<accession>A0A1H6BWB6</accession>
<evidence type="ECO:0000313" key="3">
    <source>
        <dbReference type="EMBL" id="SEG64963.1"/>
    </source>
</evidence>
<feature type="chain" id="PRO_5009294305" evidence="2">
    <location>
        <begin position="22"/>
        <end position="126"/>
    </location>
</feature>
<evidence type="ECO:0000256" key="2">
    <source>
        <dbReference type="SAM" id="SignalP"/>
    </source>
</evidence>
<dbReference type="AlphaFoldDB" id="A0A1H6BWB6"/>
<feature type="compositionally biased region" description="Basic and acidic residues" evidence="1">
    <location>
        <begin position="68"/>
        <end position="83"/>
    </location>
</feature>
<dbReference type="RefSeq" id="WP_146064566.1">
    <property type="nucleotide sequence ID" value="NZ_FNUZ01000010.1"/>
</dbReference>
<feature type="compositionally biased region" description="Polar residues" evidence="1">
    <location>
        <begin position="115"/>
        <end position="126"/>
    </location>
</feature>
<reference evidence="3 4" key="1">
    <citation type="submission" date="2016-10" db="EMBL/GenBank/DDBJ databases">
        <authorList>
            <person name="de Groot N.N."/>
        </authorList>
    </citation>
    <scope>NUCLEOTIDE SEQUENCE [LARGE SCALE GENOMIC DNA]</scope>
    <source>
        <strain evidence="3 4">DSM 26915</strain>
    </source>
</reference>
<feature type="compositionally biased region" description="Low complexity" evidence="1">
    <location>
        <begin position="104"/>
        <end position="114"/>
    </location>
</feature>
<gene>
    <name evidence="3" type="ORF">SAMN04488045_3826</name>
</gene>
<dbReference type="PROSITE" id="PS51257">
    <property type="entry name" value="PROKAR_LIPOPROTEIN"/>
    <property type="match status" value="1"/>
</dbReference>
<protein>
    <submittedName>
        <fullName evidence="3">Uncharacterized protein</fullName>
    </submittedName>
</protein>
<dbReference type="Proteomes" id="UP000236752">
    <property type="component" value="Unassembled WGS sequence"/>
</dbReference>
<evidence type="ECO:0000256" key="1">
    <source>
        <dbReference type="SAM" id="MobiDB-lite"/>
    </source>
</evidence>
<keyword evidence="4" id="KW-1185">Reference proteome</keyword>
<dbReference type="EMBL" id="FNUZ01000010">
    <property type="protein sequence ID" value="SEG64963.1"/>
    <property type="molecule type" value="Genomic_DNA"/>
</dbReference>
<proteinExistence type="predicted"/>
<feature type="signal peptide" evidence="2">
    <location>
        <begin position="1"/>
        <end position="21"/>
    </location>
</feature>
<dbReference type="OrthoDB" id="7871094at2"/>
<keyword evidence="2" id="KW-0732">Signal</keyword>
<evidence type="ECO:0000313" key="4">
    <source>
        <dbReference type="Proteomes" id="UP000236752"/>
    </source>
</evidence>
<sequence>MRITLSVITLVGFALSACSEADMPLITAEPTFDKYGSASGCEDGFVLMTEGQYVNLCLPVNEGCTEDYNRETEQCRPHRRTYDENGGDTPDYPDDSTTEDRYPDQSPQPDRSPQMEVTGNSLTISN</sequence>